<protein>
    <submittedName>
        <fullName evidence="2">Os08g0507301 protein</fullName>
    </submittedName>
</protein>
<reference evidence="2 3" key="1">
    <citation type="journal article" date="2005" name="Nature">
        <title>The map-based sequence of the rice genome.</title>
        <authorList>
            <consortium name="International rice genome sequencing project (IRGSP)"/>
            <person name="Matsumoto T."/>
            <person name="Wu J."/>
            <person name="Kanamori H."/>
            <person name="Katayose Y."/>
            <person name="Fujisawa M."/>
            <person name="Namiki N."/>
            <person name="Mizuno H."/>
            <person name="Yamamoto K."/>
            <person name="Antonio B.A."/>
            <person name="Baba T."/>
            <person name="Sakata K."/>
            <person name="Nagamura Y."/>
            <person name="Aoki H."/>
            <person name="Arikawa K."/>
            <person name="Arita K."/>
            <person name="Bito T."/>
            <person name="Chiden Y."/>
            <person name="Fujitsuka N."/>
            <person name="Fukunaka R."/>
            <person name="Hamada M."/>
            <person name="Harada C."/>
            <person name="Hayashi A."/>
            <person name="Hijishita S."/>
            <person name="Honda M."/>
            <person name="Hosokawa S."/>
            <person name="Ichikawa Y."/>
            <person name="Idonuma A."/>
            <person name="Iijima M."/>
            <person name="Ikeda M."/>
            <person name="Ikeno M."/>
            <person name="Ito K."/>
            <person name="Ito S."/>
            <person name="Ito T."/>
            <person name="Ito Y."/>
            <person name="Ito Y."/>
            <person name="Iwabuchi A."/>
            <person name="Kamiya K."/>
            <person name="Karasawa W."/>
            <person name="Kurita K."/>
            <person name="Katagiri S."/>
            <person name="Kikuta A."/>
            <person name="Kobayashi H."/>
            <person name="Kobayashi N."/>
            <person name="Machita K."/>
            <person name="Maehara T."/>
            <person name="Masukawa M."/>
            <person name="Mizubayashi T."/>
            <person name="Mukai Y."/>
            <person name="Nagasaki H."/>
            <person name="Nagata Y."/>
            <person name="Naito S."/>
            <person name="Nakashima M."/>
            <person name="Nakama Y."/>
            <person name="Nakamichi Y."/>
            <person name="Nakamura M."/>
            <person name="Meguro A."/>
            <person name="Negishi M."/>
            <person name="Ohta I."/>
            <person name="Ohta T."/>
            <person name="Okamoto M."/>
            <person name="Ono N."/>
            <person name="Saji S."/>
            <person name="Sakaguchi M."/>
            <person name="Sakai K."/>
            <person name="Shibata M."/>
            <person name="Shimokawa T."/>
            <person name="Song J."/>
            <person name="Takazaki Y."/>
            <person name="Terasawa K."/>
            <person name="Tsugane M."/>
            <person name="Tsuji K."/>
            <person name="Ueda S."/>
            <person name="Waki K."/>
            <person name="Yamagata H."/>
            <person name="Yamamoto M."/>
            <person name="Yamamoto S."/>
            <person name="Yamane H."/>
            <person name="Yoshiki S."/>
            <person name="Yoshihara R."/>
            <person name="Yukawa K."/>
            <person name="Zhong H."/>
            <person name="Yano M."/>
            <person name="Yuan Q."/>
            <person name="Ouyang S."/>
            <person name="Liu J."/>
            <person name="Jones K.M."/>
            <person name="Gansberger K."/>
            <person name="Moffat K."/>
            <person name="Hill J."/>
            <person name="Bera J."/>
            <person name="Fadrosh D."/>
            <person name="Jin S."/>
            <person name="Johri S."/>
            <person name="Kim M."/>
            <person name="Overton L."/>
            <person name="Reardon M."/>
            <person name="Tsitrin T."/>
            <person name="Vuong H."/>
            <person name="Weaver B."/>
            <person name="Ciecko A."/>
            <person name="Tallon L."/>
            <person name="Jackson J."/>
            <person name="Pai G."/>
            <person name="Aken S.V."/>
            <person name="Utterback T."/>
            <person name="Reidmuller S."/>
            <person name="Feldblyum T."/>
            <person name="Hsiao J."/>
            <person name="Zismann V."/>
            <person name="Iobst S."/>
            <person name="de Vazeille A.R."/>
            <person name="Buell C.R."/>
            <person name="Ying K."/>
            <person name="Li Y."/>
            <person name="Lu T."/>
            <person name="Huang Y."/>
            <person name="Zhao Q."/>
            <person name="Feng Q."/>
            <person name="Zhang L."/>
            <person name="Zhu J."/>
            <person name="Weng Q."/>
            <person name="Mu J."/>
            <person name="Lu Y."/>
            <person name="Fan D."/>
            <person name="Liu Y."/>
            <person name="Guan J."/>
            <person name="Zhang Y."/>
            <person name="Yu S."/>
            <person name="Liu X."/>
            <person name="Zhang Y."/>
            <person name="Hong G."/>
            <person name="Han B."/>
            <person name="Choisne N."/>
            <person name="Demange N."/>
            <person name="Orjeda G."/>
            <person name="Samain S."/>
            <person name="Cattolico L."/>
            <person name="Pelletier E."/>
            <person name="Couloux A."/>
            <person name="Segurens B."/>
            <person name="Wincker P."/>
            <person name="D'Hont A."/>
            <person name="Scarpelli C."/>
            <person name="Weissenbach J."/>
            <person name="Salanoubat M."/>
            <person name="Quetier F."/>
            <person name="Yu Y."/>
            <person name="Kim H.R."/>
            <person name="Rambo T."/>
            <person name="Currie J."/>
            <person name="Collura K."/>
            <person name="Luo M."/>
            <person name="Yang T."/>
            <person name="Ammiraju J.S.S."/>
            <person name="Engler F."/>
            <person name="Soderlund C."/>
            <person name="Wing R.A."/>
            <person name="Palmer L.E."/>
            <person name="de la Bastide M."/>
            <person name="Spiegel L."/>
            <person name="Nascimento L."/>
            <person name="Zutavern T."/>
            <person name="O'Shaughnessy A."/>
            <person name="Dike S."/>
            <person name="Dedhia N."/>
            <person name="Preston R."/>
            <person name="Balija V."/>
            <person name="McCombie W.R."/>
            <person name="Chow T."/>
            <person name="Chen H."/>
            <person name="Chung M."/>
            <person name="Chen C."/>
            <person name="Shaw J."/>
            <person name="Wu H."/>
            <person name="Hsiao K."/>
            <person name="Chao Y."/>
            <person name="Chu M."/>
            <person name="Cheng C."/>
            <person name="Hour A."/>
            <person name="Lee P."/>
            <person name="Lin S."/>
            <person name="Lin Y."/>
            <person name="Liou J."/>
            <person name="Liu S."/>
            <person name="Hsing Y."/>
            <person name="Raghuvanshi S."/>
            <person name="Mohanty A."/>
            <person name="Bharti A.K."/>
            <person name="Gaur A."/>
            <person name="Gupta V."/>
            <person name="Kumar D."/>
            <person name="Ravi V."/>
            <person name="Vij S."/>
            <person name="Kapur A."/>
            <person name="Khurana P."/>
            <person name="Khurana P."/>
            <person name="Khurana J.P."/>
            <person name="Tyagi A.K."/>
            <person name="Gaikwad K."/>
            <person name="Singh A."/>
            <person name="Dalal V."/>
            <person name="Srivastava S."/>
            <person name="Dixit A."/>
            <person name="Pal A.K."/>
            <person name="Ghazi I.A."/>
            <person name="Yadav M."/>
            <person name="Pandit A."/>
            <person name="Bhargava A."/>
            <person name="Sureshbabu K."/>
            <person name="Batra K."/>
            <person name="Sharma T.R."/>
            <person name="Mohapatra T."/>
            <person name="Singh N.K."/>
            <person name="Messing J."/>
            <person name="Nelson A.B."/>
            <person name="Fuks G."/>
            <person name="Kavchok S."/>
            <person name="Keizer G."/>
            <person name="Linton E."/>
            <person name="Llaca V."/>
            <person name="Song R."/>
            <person name="Tanyolac B."/>
            <person name="Young S."/>
            <person name="Ho-Il K."/>
            <person name="Hahn J.H."/>
            <person name="Sangsakoo G."/>
            <person name="Vanavichit A."/>
            <person name="de Mattos Luiz.A.T."/>
            <person name="Zimmer P.D."/>
            <person name="Malone G."/>
            <person name="Dellagostin O."/>
            <person name="de Oliveira A.C."/>
            <person name="Bevan M."/>
            <person name="Bancroft I."/>
            <person name="Minx P."/>
            <person name="Cordum H."/>
            <person name="Wilson R."/>
            <person name="Cheng Z."/>
            <person name="Jin W."/>
            <person name="Jiang J."/>
            <person name="Leong S.A."/>
            <person name="Iwama H."/>
            <person name="Gojobori T."/>
            <person name="Itoh T."/>
            <person name="Niimura Y."/>
            <person name="Fujii Y."/>
            <person name="Habara T."/>
            <person name="Sakai H."/>
            <person name="Sato Y."/>
            <person name="Wilson G."/>
            <person name="Kumar K."/>
            <person name="McCouch S."/>
            <person name="Juretic N."/>
            <person name="Hoen D."/>
            <person name="Wright S."/>
            <person name="Bruskiewich R."/>
            <person name="Bureau T."/>
            <person name="Miyao A."/>
            <person name="Hirochika H."/>
            <person name="Nishikawa T."/>
            <person name="Kadowaki K."/>
            <person name="Sugiura M."/>
            <person name="Burr B."/>
            <person name="Sasaki T."/>
        </authorList>
    </citation>
    <scope>NUCLEOTIDE SEQUENCE [LARGE SCALE GENOMIC DNA]</scope>
    <source>
        <strain evidence="3">cv. Nipponbare</strain>
    </source>
</reference>
<feature type="compositionally biased region" description="Polar residues" evidence="1">
    <location>
        <begin position="60"/>
        <end position="70"/>
    </location>
</feature>
<name>C7J657_ORYSJ</name>
<accession>C7J657</accession>
<dbReference type="KEGG" id="dosa:Os08g0507301"/>
<feature type="compositionally biased region" description="Low complexity" evidence="1">
    <location>
        <begin position="29"/>
        <end position="41"/>
    </location>
</feature>
<gene>
    <name evidence="2" type="ordered locus">Os08g0507301</name>
</gene>
<reference evidence="3" key="2">
    <citation type="journal article" date="2008" name="Nucleic Acids Res.">
        <title>The rice annotation project database (RAP-DB): 2008 update.</title>
        <authorList>
            <consortium name="The rice annotation project (RAP)"/>
        </authorList>
    </citation>
    <scope>GENOME REANNOTATION</scope>
    <source>
        <strain evidence="3">cv. Nipponbare</strain>
    </source>
</reference>
<dbReference type="AlphaFoldDB" id="C7J657"/>
<evidence type="ECO:0000313" key="2">
    <source>
        <dbReference type="EMBL" id="BAH94379.1"/>
    </source>
</evidence>
<sequence length="181" mass="19698">MAVGRRDPSPSPPPKRRWGGDGGEIHPLSSPDAAARTATTPRRPPSPLLKQRRWRRLEGGSTSSPATAQNGGCRRVELLGGGRCCLLRQDPFPFTSSSSHLLYSSLSLPCVVYMTQKCGPKPEAPQRSDVEENLRPGLPRLNGPSLHCESPESWMDLAHERQHIGSGVGHSCKSVKMMESL</sequence>
<organism evidence="2 3">
    <name type="scientific">Oryza sativa subsp. japonica</name>
    <name type="common">Rice</name>
    <dbReference type="NCBI Taxonomy" id="39947"/>
    <lineage>
        <taxon>Eukaryota</taxon>
        <taxon>Viridiplantae</taxon>
        <taxon>Streptophyta</taxon>
        <taxon>Embryophyta</taxon>
        <taxon>Tracheophyta</taxon>
        <taxon>Spermatophyta</taxon>
        <taxon>Magnoliopsida</taxon>
        <taxon>Liliopsida</taxon>
        <taxon>Poales</taxon>
        <taxon>Poaceae</taxon>
        <taxon>BOP clade</taxon>
        <taxon>Oryzoideae</taxon>
        <taxon>Oryzeae</taxon>
        <taxon>Oryzinae</taxon>
        <taxon>Oryza</taxon>
        <taxon>Oryza sativa</taxon>
    </lineage>
</organism>
<dbReference type="EMBL" id="AP008214">
    <property type="protein sequence ID" value="BAH94379.1"/>
    <property type="molecule type" value="Genomic_DNA"/>
</dbReference>
<evidence type="ECO:0000313" key="3">
    <source>
        <dbReference type="Proteomes" id="UP000000763"/>
    </source>
</evidence>
<proteinExistence type="predicted"/>
<evidence type="ECO:0000256" key="1">
    <source>
        <dbReference type="SAM" id="MobiDB-lite"/>
    </source>
</evidence>
<dbReference type="Proteomes" id="UP000000763">
    <property type="component" value="Chromosome 8"/>
</dbReference>
<feature type="region of interest" description="Disordered" evidence="1">
    <location>
        <begin position="1"/>
        <end position="72"/>
    </location>
</feature>